<name>A0A256GRA8_9HYPH</name>
<dbReference type="EMBL" id="NNRN01000046">
    <property type="protein sequence ID" value="OYR29672.1"/>
    <property type="molecule type" value="Genomic_DNA"/>
</dbReference>
<proteinExistence type="predicted"/>
<sequence length="65" mass="7558">MGGSYRFHNALFTMLVQIPDRFPDAHQCPVRGVYKKRGFLLQVTTAKLRQIPHPEILTGTYRRTK</sequence>
<dbReference type="Proteomes" id="UP000216363">
    <property type="component" value="Unassembled WGS sequence"/>
</dbReference>
<organism evidence="1 2">
    <name type="scientific">Brucella lupini</name>
    <dbReference type="NCBI Taxonomy" id="255457"/>
    <lineage>
        <taxon>Bacteria</taxon>
        <taxon>Pseudomonadati</taxon>
        <taxon>Pseudomonadota</taxon>
        <taxon>Alphaproteobacteria</taxon>
        <taxon>Hyphomicrobiales</taxon>
        <taxon>Brucellaceae</taxon>
        <taxon>Brucella/Ochrobactrum group</taxon>
        <taxon>Brucella</taxon>
    </lineage>
</organism>
<protein>
    <submittedName>
        <fullName evidence="1">NAD-specific glutamate dehydrogenase domain protein</fullName>
    </submittedName>
</protein>
<evidence type="ECO:0000313" key="2">
    <source>
        <dbReference type="Proteomes" id="UP000216363"/>
    </source>
</evidence>
<dbReference type="AlphaFoldDB" id="A0A256GRA8"/>
<comment type="caution">
    <text evidence="1">The sequence shown here is derived from an EMBL/GenBank/DDBJ whole genome shotgun (WGS) entry which is preliminary data.</text>
</comment>
<reference evidence="1 2" key="1">
    <citation type="submission" date="2017-07" db="EMBL/GenBank/DDBJ databases">
        <title>Draft genome of Ochrobactrum lupini type strain LUP21.</title>
        <authorList>
            <person name="Krzyzanowska D.M."/>
            <person name="Jafra S."/>
        </authorList>
    </citation>
    <scope>NUCLEOTIDE SEQUENCE [LARGE SCALE GENOMIC DNA]</scope>
    <source>
        <strain evidence="1 2">LUP21</strain>
    </source>
</reference>
<accession>A0A256GRA8</accession>
<gene>
    <name evidence="1" type="ORF">CES86_2236</name>
</gene>
<evidence type="ECO:0000313" key="1">
    <source>
        <dbReference type="EMBL" id="OYR29672.1"/>
    </source>
</evidence>